<dbReference type="Proteomes" id="UP001293791">
    <property type="component" value="Unassembled WGS sequence"/>
</dbReference>
<organism evidence="2 3">
    <name type="scientific">Candidatus Cyrtobacter comes</name>
    <dbReference type="NCBI Taxonomy" id="675776"/>
    <lineage>
        <taxon>Bacteria</taxon>
        <taxon>Pseudomonadati</taxon>
        <taxon>Pseudomonadota</taxon>
        <taxon>Alphaproteobacteria</taxon>
        <taxon>Rickettsiales</taxon>
        <taxon>Candidatus Midichloriaceae</taxon>
        <taxon>Candidatus Cyrtobacter</taxon>
    </lineage>
</organism>
<evidence type="ECO:0000313" key="3">
    <source>
        <dbReference type="Proteomes" id="UP001293791"/>
    </source>
</evidence>
<dbReference type="InterPro" id="IPR016181">
    <property type="entry name" value="Acyl_CoA_acyltransferase"/>
</dbReference>
<accession>A0ABU5L8N0</accession>
<name>A0ABU5L8N0_9RICK</name>
<dbReference type="Pfam" id="PF13673">
    <property type="entry name" value="Acetyltransf_10"/>
    <property type="match status" value="1"/>
</dbReference>
<dbReference type="EMBL" id="JARGYT010000053">
    <property type="protein sequence ID" value="MDZ5762482.1"/>
    <property type="molecule type" value="Genomic_DNA"/>
</dbReference>
<protein>
    <submittedName>
        <fullName evidence="2">GNAT family N-acetyltransferase</fullName>
    </submittedName>
</protein>
<dbReference type="Gene3D" id="3.40.630.30">
    <property type="match status" value="1"/>
</dbReference>
<proteinExistence type="predicted"/>
<feature type="domain" description="N-acetyltransferase" evidence="1">
    <location>
        <begin position="10"/>
        <end position="145"/>
    </location>
</feature>
<dbReference type="InterPro" id="IPR000182">
    <property type="entry name" value="GNAT_dom"/>
</dbReference>
<gene>
    <name evidence="2" type="ORF">Cyrtocomes_00866</name>
</gene>
<evidence type="ECO:0000313" key="2">
    <source>
        <dbReference type="EMBL" id="MDZ5762482.1"/>
    </source>
</evidence>
<dbReference type="RefSeq" id="WP_322497947.1">
    <property type="nucleotide sequence ID" value="NZ_JARGYT010000053.1"/>
</dbReference>
<reference evidence="2 3" key="1">
    <citation type="submission" date="2023-02" db="EMBL/GenBank/DDBJ databases">
        <title>Host association and intracellularity evolved multiple times independently in the Rickettsiales.</title>
        <authorList>
            <person name="Castelli M."/>
            <person name="Nardi T."/>
            <person name="Gammuto L."/>
            <person name="Bellinzona G."/>
            <person name="Sabaneyeva E."/>
            <person name="Potekhin A."/>
            <person name="Serra V."/>
            <person name="Petroni G."/>
            <person name="Sassera D."/>
        </authorList>
    </citation>
    <scope>NUCLEOTIDE SEQUENCE [LARGE SCALE GENOMIC DNA]</scope>
    <source>
        <strain evidence="2 3">BOD18</strain>
    </source>
</reference>
<evidence type="ECO:0000259" key="1">
    <source>
        <dbReference type="PROSITE" id="PS51186"/>
    </source>
</evidence>
<dbReference type="PROSITE" id="PS51186">
    <property type="entry name" value="GNAT"/>
    <property type="match status" value="1"/>
</dbReference>
<dbReference type="SUPFAM" id="SSF55729">
    <property type="entry name" value="Acyl-CoA N-acyltransferases (Nat)"/>
    <property type="match status" value="1"/>
</dbReference>
<keyword evidence="3" id="KW-1185">Reference proteome</keyword>
<sequence>MNLDIAFKIIEYDTAEYKSAVSLRECILRAPFGLSFSEEELLAEKSHIQIVGLNGTEIIATAVLVPEGRYCKMQRVVVKEDLVNTGIGSKMMVFCEDRAKKNGFKTIYCHARDSAVNFYLKNGYEAEGNYFDEDTIPHLKMRKKL</sequence>
<dbReference type="CDD" id="cd04301">
    <property type="entry name" value="NAT_SF"/>
    <property type="match status" value="1"/>
</dbReference>
<comment type="caution">
    <text evidence="2">The sequence shown here is derived from an EMBL/GenBank/DDBJ whole genome shotgun (WGS) entry which is preliminary data.</text>
</comment>